<accession>A0A485KN73</accession>
<dbReference type="InterPro" id="IPR000719">
    <property type="entry name" value="Prot_kinase_dom"/>
</dbReference>
<dbReference type="SUPFAM" id="SSF56112">
    <property type="entry name" value="Protein kinase-like (PK-like)"/>
    <property type="match status" value="1"/>
</dbReference>
<name>A0A485KN73_9STRA</name>
<evidence type="ECO:0000313" key="4">
    <source>
        <dbReference type="Proteomes" id="UP000332933"/>
    </source>
</evidence>
<dbReference type="Pfam" id="PF00069">
    <property type="entry name" value="Pkinase"/>
    <property type="match status" value="1"/>
</dbReference>
<dbReference type="EMBL" id="VJMH01005142">
    <property type="protein sequence ID" value="KAF0700006.1"/>
    <property type="molecule type" value="Genomic_DNA"/>
</dbReference>
<organism evidence="3 4">
    <name type="scientific">Aphanomyces stellatus</name>
    <dbReference type="NCBI Taxonomy" id="120398"/>
    <lineage>
        <taxon>Eukaryota</taxon>
        <taxon>Sar</taxon>
        <taxon>Stramenopiles</taxon>
        <taxon>Oomycota</taxon>
        <taxon>Saprolegniomycetes</taxon>
        <taxon>Saprolegniales</taxon>
        <taxon>Verrucalvaceae</taxon>
        <taxon>Aphanomyces</taxon>
    </lineage>
</organism>
<proteinExistence type="predicted"/>
<dbReference type="GO" id="GO:0005524">
    <property type="term" value="F:ATP binding"/>
    <property type="evidence" value="ECO:0007669"/>
    <property type="project" value="InterPro"/>
</dbReference>
<dbReference type="Proteomes" id="UP000332933">
    <property type="component" value="Unassembled WGS sequence"/>
</dbReference>
<dbReference type="PANTHER" id="PTHR44329:SF214">
    <property type="entry name" value="PROTEIN KINASE DOMAIN-CONTAINING PROTEIN"/>
    <property type="match status" value="1"/>
</dbReference>
<evidence type="ECO:0000313" key="3">
    <source>
        <dbReference type="EMBL" id="VFT86321.1"/>
    </source>
</evidence>
<dbReference type="PANTHER" id="PTHR44329">
    <property type="entry name" value="SERINE/THREONINE-PROTEIN KINASE TNNI3K-RELATED"/>
    <property type="match status" value="1"/>
</dbReference>
<evidence type="ECO:0000313" key="2">
    <source>
        <dbReference type="EMBL" id="KAF0700006.1"/>
    </source>
</evidence>
<gene>
    <name evidence="3" type="primary">Aste57867_9441</name>
    <name evidence="2" type="ORF">As57867_009405</name>
    <name evidence="3" type="ORF">ASTE57867_9441</name>
</gene>
<dbReference type="InterPro" id="IPR051681">
    <property type="entry name" value="Ser/Thr_Kinases-Pseudokinases"/>
</dbReference>
<dbReference type="OrthoDB" id="79146at2759"/>
<sequence>MSHEVGTFLWAAPEVLKGGKLTVAADIYSFGMLLSELDTHQVPFDGLLTDFGDVMVPMAIVMKVMQGTLRVMPSKECPPPIASLLEACTQFEPSKRPTAAQVLASLTQVAATWGGSE</sequence>
<reference evidence="3 4" key="1">
    <citation type="submission" date="2019-03" db="EMBL/GenBank/DDBJ databases">
        <authorList>
            <person name="Gaulin E."/>
            <person name="Dumas B."/>
        </authorList>
    </citation>
    <scope>NUCLEOTIDE SEQUENCE [LARGE SCALE GENOMIC DNA]</scope>
    <source>
        <strain evidence="3">CBS 568.67</strain>
    </source>
</reference>
<evidence type="ECO:0000259" key="1">
    <source>
        <dbReference type="PROSITE" id="PS50011"/>
    </source>
</evidence>
<reference evidence="2" key="2">
    <citation type="submission" date="2019-06" db="EMBL/GenBank/DDBJ databases">
        <title>Genomics analysis of Aphanomyces spp. identifies a new class of oomycete effector associated with host adaptation.</title>
        <authorList>
            <person name="Gaulin E."/>
        </authorList>
    </citation>
    <scope>NUCLEOTIDE SEQUENCE</scope>
    <source>
        <strain evidence="2">CBS 578.67</strain>
    </source>
</reference>
<dbReference type="AlphaFoldDB" id="A0A485KN73"/>
<feature type="domain" description="Protein kinase" evidence="1">
    <location>
        <begin position="1"/>
        <end position="109"/>
    </location>
</feature>
<dbReference type="GO" id="GO:0004674">
    <property type="term" value="F:protein serine/threonine kinase activity"/>
    <property type="evidence" value="ECO:0007669"/>
    <property type="project" value="TreeGrafter"/>
</dbReference>
<keyword evidence="4" id="KW-1185">Reference proteome</keyword>
<dbReference type="PROSITE" id="PS50011">
    <property type="entry name" value="PROTEIN_KINASE_DOM"/>
    <property type="match status" value="1"/>
</dbReference>
<protein>
    <submittedName>
        <fullName evidence="3">Aste57867_9441 protein</fullName>
    </submittedName>
</protein>
<dbReference type="EMBL" id="CAADRA010005163">
    <property type="protein sequence ID" value="VFT86321.1"/>
    <property type="molecule type" value="Genomic_DNA"/>
</dbReference>
<dbReference type="InterPro" id="IPR011009">
    <property type="entry name" value="Kinase-like_dom_sf"/>
</dbReference>
<dbReference type="Gene3D" id="1.10.510.10">
    <property type="entry name" value="Transferase(Phosphotransferase) domain 1"/>
    <property type="match status" value="1"/>
</dbReference>